<proteinExistence type="predicted"/>
<dbReference type="InterPro" id="IPR020846">
    <property type="entry name" value="MFS_dom"/>
</dbReference>
<evidence type="ECO:0000256" key="4">
    <source>
        <dbReference type="ARBA" id="ARBA00022989"/>
    </source>
</evidence>
<dbReference type="EMBL" id="AP018664">
    <property type="protein sequence ID" value="BBD98560.1"/>
    <property type="molecule type" value="Genomic_DNA"/>
</dbReference>
<feature type="transmembrane region" description="Helical" evidence="6">
    <location>
        <begin position="167"/>
        <end position="188"/>
    </location>
</feature>
<evidence type="ECO:0000313" key="8">
    <source>
        <dbReference type="EMBL" id="BBD98560.1"/>
    </source>
</evidence>
<keyword evidence="3 6" id="KW-0812">Transmembrane</keyword>
<feature type="transmembrane region" description="Helical" evidence="6">
    <location>
        <begin position="51"/>
        <end position="73"/>
    </location>
</feature>
<reference evidence="8 9" key="1">
    <citation type="submission" date="2018-05" db="EMBL/GenBank/DDBJ databases">
        <title>Complete Genome Sequence of the Nonylphenol-Degrading Bacterium Sphingobium amiense DSM 16289T.</title>
        <authorList>
            <person name="Ootsuka M."/>
            <person name="Nishizawa T."/>
            <person name="Ohta H."/>
        </authorList>
    </citation>
    <scope>NUCLEOTIDE SEQUENCE [LARGE SCALE GENOMIC DNA]</scope>
    <source>
        <strain evidence="8 9">DSM 16289</strain>
    </source>
</reference>
<evidence type="ECO:0000256" key="2">
    <source>
        <dbReference type="ARBA" id="ARBA00022475"/>
    </source>
</evidence>
<gene>
    <name evidence="8" type="ORF">SAMIE_1020610</name>
</gene>
<dbReference type="Pfam" id="PF07690">
    <property type="entry name" value="MFS_1"/>
    <property type="match status" value="1"/>
</dbReference>
<feature type="transmembrane region" description="Helical" evidence="6">
    <location>
        <begin position="80"/>
        <end position="97"/>
    </location>
</feature>
<evidence type="ECO:0000256" key="1">
    <source>
        <dbReference type="ARBA" id="ARBA00004651"/>
    </source>
</evidence>
<feature type="transmembrane region" description="Helical" evidence="6">
    <location>
        <begin position="246"/>
        <end position="269"/>
    </location>
</feature>
<dbReference type="InterPro" id="IPR050189">
    <property type="entry name" value="MFS_Efflux_Transporters"/>
</dbReference>
<evidence type="ECO:0000259" key="7">
    <source>
        <dbReference type="PROSITE" id="PS50850"/>
    </source>
</evidence>
<feature type="transmembrane region" description="Helical" evidence="6">
    <location>
        <begin position="12"/>
        <end position="31"/>
    </location>
</feature>
<dbReference type="Gene3D" id="1.20.1250.20">
    <property type="entry name" value="MFS general substrate transporter like domains"/>
    <property type="match status" value="2"/>
</dbReference>
<evidence type="ECO:0000313" key="9">
    <source>
        <dbReference type="Proteomes" id="UP000279959"/>
    </source>
</evidence>
<keyword evidence="4 6" id="KW-1133">Transmembrane helix</keyword>
<dbReference type="PROSITE" id="PS50850">
    <property type="entry name" value="MFS"/>
    <property type="match status" value="1"/>
</dbReference>
<keyword evidence="2" id="KW-1003">Cell membrane</keyword>
<dbReference type="GO" id="GO:0022857">
    <property type="term" value="F:transmembrane transporter activity"/>
    <property type="evidence" value="ECO:0007669"/>
    <property type="project" value="InterPro"/>
</dbReference>
<dbReference type="AlphaFoldDB" id="A0A494WCK5"/>
<keyword evidence="9" id="KW-1185">Reference proteome</keyword>
<dbReference type="SUPFAM" id="SSF103473">
    <property type="entry name" value="MFS general substrate transporter"/>
    <property type="match status" value="1"/>
</dbReference>
<dbReference type="GO" id="GO:0005886">
    <property type="term" value="C:plasma membrane"/>
    <property type="evidence" value="ECO:0007669"/>
    <property type="project" value="UniProtKB-SubCell"/>
</dbReference>
<organism evidence="8 9">
    <name type="scientific">Sphingobium amiense</name>
    <dbReference type="NCBI Taxonomy" id="135719"/>
    <lineage>
        <taxon>Bacteria</taxon>
        <taxon>Pseudomonadati</taxon>
        <taxon>Pseudomonadota</taxon>
        <taxon>Alphaproteobacteria</taxon>
        <taxon>Sphingomonadales</taxon>
        <taxon>Sphingomonadaceae</taxon>
        <taxon>Sphingobium</taxon>
    </lineage>
</organism>
<dbReference type="InterPro" id="IPR036259">
    <property type="entry name" value="MFS_trans_sf"/>
</dbReference>
<feature type="transmembrane region" description="Helical" evidence="6">
    <location>
        <begin position="332"/>
        <end position="352"/>
    </location>
</feature>
<dbReference type="PANTHER" id="PTHR43124:SF10">
    <property type="entry name" value="PURINE EFFLUX PUMP PBUE"/>
    <property type="match status" value="1"/>
</dbReference>
<dbReference type="PANTHER" id="PTHR43124">
    <property type="entry name" value="PURINE EFFLUX PUMP PBUE"/>
    <property type="match status" value="1"/>
</dbReference>
<feature type="transmembrane region" description="Helical" evidence="6">
    <location>
        <begin position="103"/>
        <end position="128"/>
    </location>
</feature>
<dbReference type="RefSeq" id="WP_083952436.1">
    <property type="nucleotide sequence ID" value="NZ_AP018664.1"/>
</dbReference>
<feature type="domain" description="Major facilitator superfamily (MFS) profile" evidence="7">
    <location>
        <begin position="11"/>
        <end position="393"/>
    </location>
</feature>
<feature type="transmembrane region" description="Helical" evidence="6">
    <location>
        <begin position="140"/>
        <end position="161"/>
    </location>
</feature>
<evidence type="ECO:0000256" key="5">
    <source>
        <dbReference type="ARBA" id="ARBA00023136"/>
    </source>
</evidence>
<protein>
    <submittedName>
        <fullName evidence="8">MFS transporter</fullName>
    </submittedName>
</protein>
<feature type="transmembrane region" description="Helical" evidence="6">
    <location>
        <begin position="212"/>
        <end position="234"/>
    </location>
</feature>
<comment type="subcellular location">
    <subcellularLocation>
        <location evidence="1">Cell membrane</location>
        <topology evidence="1">Multi-pass membrane protein</topology>
    </subcellularLocation>
</comment>
<sequence>MRAPRSPSVSAPSVLAPSVLVLSVIALIVQGGTLMTLPAILPHMTGDFGSLGLAATVLLVAMSGGNLIVGRLIGRMDARAVIAGGIALAAAGWLGAAMAQDRIWLTAALALTGAGIAGSTIVPGIAIITRDMPQRRGGALALFLGATILGGAIMPPALTLIADLWHWRTAMMLASAAMLATMPLLLVVRRGLATGADAPDAGRTAVLPRPGAVQVTAAMTMVQLSINGILFALVDGLMRQGLSHGQAVTAFGIANFMGLPALLAGGWVADRIGGREAFARSGLMLAGGSAALLAAGPFGMAGVAAFVLLWGVASALPGQTGAMMIAEVAPGARFPALLGTAVAVASLVGALAPMLTDMMLAAGGGLAGIVIAYAGLALGGAMLAGGRWSLFTK</sequence>
<accession>A0A494WCK5</accession>
<dbReference type="InterPro" id="IPR011701">
    <property type="entry name" value="MFS"/>
</dbReference>
<feature type="transmembrane region" description="Helical" evidence="6">
    <location>
        <begin position="290"/>
        <end position="312"/>
    </location>
</feature>
<keyword evidence="5 6" id="KW-0472">Membrane</keyword>
<evidence type="ECO:0000256" key="6">
    <source>
        <dbReference type="SAM" id="Phobius"/>
    </source>
</evidence>
<evidence type="ECO:0000256" key="3">
    <source>
        <dbReference type="ARBA" id="ARBA00022692"/>
    </source>
</evidence>
<name>A0A494WCK5_9SPHN</name>
<dbReference type="Proteomes" id="UP000279959">
    <property type="component" value="Chromosome"/>
</dbReference>
<feature type="transmembrane region" description="Helical" evidence="6">
    <location>
        <begin position="359"/>
        <end position="384"/>
    </location>
</feature>
<dbReference type="KEGG" id="sami:SAMIE_1020610"/>